<dbReference type="Pfam" id="PF23636">
    <property type="entry name" value="DUF7144"/>
    <property type="match status" value="1"/>
</dbReference>
<dbReference type="Proteomes" id="UP000635606">
    <property type="component" value="Unassembled WGS sequence"/>
</dbReference>
<keyword evidence="1" id="KW-0472">Membrane</keyword>
<feature type="transmembrane region" description="Helical" evidence="1">
    <location>
        <begin position="55"/>
        <end position="76"/>
    </location>
</feature>
<feature type="domain" description="DUF7144" evidence="2">
    <location>
        <begin position="11"/>
        <end position="125"/>
    </location>
</feature>
<dbReference type="InterPro" id="IPR055568">
    <property type="entry name" value="DUF7144"/>
</dbReference>
<keyword evidence="4" id="KW-1185">Reference proteome</keyword>
<dbReference type="EMBL" id="BOPH01000102">
    <property type="protein sequence ID" value="GIJ72604.1"/>
    <property type="molecule type" value="Genomic_DNA"/>
</dbReference>
<evidence type="ECO:0000313" key="3">
    <source>
        <dbReference type="EMBL" id="GIJ72604.1"/>
    </source>
</evidence>
<dbReference type="AlphaFoldDB" id="A0A8J3ZYH2"/>
<keyword evidence="1" id="KW-1133">Transmembrane helix</keyword>
<evidence type="ECO:0000259" key="2">
    <source>
        <dbReference type="Pfam" id="PF23636"/>
    </source>
</evidence>
<protein>
    <submittedName>
        <fullName evidence="3">Membrane protein</fullName>
    </submittedName>
</protein>
<evidence type="ECO:0000256" key="1">
    <source>
        <dbReference type="SAM" id="Phobius"/>
    </source>
</evidence>
<feature type="transmembrane region" description="Helical" evidence="1">
    <location>
        <begin position="108"/>
        <end position="126"/>
    </location>
</feature>
<keyword evidence="1" id="KW-0812">Transmembrane</keyword>
<feature type="transmembrane region" description="Helical" evidence="1">
    <location>
        <begin position="83"/>
        <end position="102"/>
    </location>
</feature>
<dbReference type="RefSeq" id="WP_203932451.1">
    <property type="nucleotide sequence ID" value="NZ_BOPH01000102.1"/>
</dbReference>
<gene>
    <name evidence="3" type="ORF">Voc01_075210</name>
</gene>
<evidence type="ECO:0000313" key="4">
    <source>
        <dbReference type="Proteomes" id="UP000635606"/>
    </source>
</evidence>
<name>A0A8J3ZYH2_9ACTN</name>
<reference evidence="3" key="1">
    <citation type="submission" date="2021-01" db="EMBL/GenBank/DDBJ databases">
        <title>Whole genome shotgun sequence of Virgisporangium ochraceum NBRC 16418.</title>
        <authorList>
            <person name="Komaki H."/>
            <person name="Tamura T."/>
        </authorList>
    </citation>
    <scope>NUCLEOTIDE SEQUENCE</scope>
    <source>
        <strain evidence="3">NBRC 16418</strain>
    </source>
</reference>
<feature type="transmembrane region" description="Helical" evidence="1">
    <location>
        <begin position="12"/>
        <end position="35"/>
    </location>
</feature>
<proteinExistence type="predicted"/>
<comment type="caution">
    <text evidence="3">The sequence shown here is derived from an EMBL/GenBank/DDBJ whole genome shotgun (WGS) entry which is preliminary data.</text>
</comment>
<accession>A0A8J3ZYH2</accession>
<organism evidence="3 4">
    <name type="scientific">Virgisporangium ochraceum</name>
    <dbReference type="NCBI Taxonomy" id="65505"/>
    <lineage>
        <taxon>Bacteria</taxon>
        <taxon>Bacillati</taxon>
        <taxon>Actinomycetota</taxon>
        <taxon>Actinomycetes</taxon>
        <taxon>Micromonosporales</taxon>
        <taxon>Micromonosporaceae</taxon>
        <taxon>Virgisporangium</taxon>
    </lineage>
</organism>
<sequence>MSGYSRAWVGWIFFAASMLLLVGLFQILMGVVALFDEEYFLVTQDDLLVPVGYVAWGWIHIGLGALAVVTGFGVMLAQLWARVIAIVVAVVSLLSNVAFISVTPLWCLTIVVFDILVVYALMVHGTEVEDAAFDS</sequence>